<name>A0ABD3QUD3_9STRA</name>
<dbReference type="Gene3D" id="3.40.50.1240">
    <property type="entry name" value="Phosphoglycerate mutase-like"/>
    <property type="match status" value="1"/>
</dbReference>
<keyword evidence="2" id="KW-1185">Reference proteome</keyword>
<organism evidence="1 2">
    <name type="scientific">Cyclotella atomus</name>
    <dbReference type="NCBI Taxonomy" id="382360"/>
    <lineage>
        <taxon>Eukaryota</taxon>
        <taxon>Sar</taxon>
        <taxon>Stramenopiles</taxon>
        <taxon>Ochrophyta</taxon>
        <taxon>Bacillariophyta</taxon>
        <taxon>Coscinodiscophyceae</taxon>
        <taxon>Thalassiosirophycidae</taxon>
        <taxon>Stephanodiscales</taxon>
        <taxon>Stephanodiscaceae</taxon>
        <taxon>Cyclotella</taxon>
    </lineage>
</organism>
<dbReference type="InterPro" id="IPR013078">
    <property type="entry name" value="His_Pase_superF_clade-1"/>
</dbReference>
<dbReference type="Proteomes" id="UP001530400">
    <property type="component" value="Unassembled WGS sequence"/>
</dbReference>
<dbReference type="InterPro" id="IPR029058">
    <property type="entry name" value="AB_hydrolase_fold"/>
</dbReference>
<sequence length="488" mass="54396">MSTSANEQSTSTNQVVYEPITIDVLGEEVPVAAWYPTTLNEVTSNQFSSKKVVYDHRISVKKIGKSLAGWNFIPEFTTRTFPISASGDIMQINSIATVPNFASSTVPVVLLAHGYLGSRFDLSPYAQDLASNGFLVLSPEYPESLADSYDSMTKPIDRTIITNMLLQNLKQWEVNAVSYSIIGHSLGCGTAIKTGDDSWTRVCIAGFPSSGSKCLFIGSTNDGAVPLSRAADALQSLNYNVLSEKVVRMQTWEKLAPRTSLIFNEVYNGSPPPNHISFLSEGTNAAMIDFLSPLLPLARYLEIPVLDFDKYQLSRDSDVTGEVVRPLERNTIRHRPFMVFKGVAIFSSDFTRARETAEIFANELRKNGIPLYNDEVTLESRLRERYFGELNGGPDDRYQDVWDVDCTDANHNKYGAESANSVLERTTKLICELDDMLQQSEKKWACVVVAHGDVLQILQTGFLKHVDARRHRSLEHLETATIRELLID</sequence>
<accession>A0ABD3QUD3</accession>
<dbReference type="PANTHER" id="PTHR47821">
    <property type="entry name" value="PHOSPHOGLYCERATE MUTASE FAMILY PROTEIN"/>
    <property type="match status" value="1"/>
</dbReference>
<dbReference type="Gene3D" id="3.40.50.1820">
    <property type="entry name" value="alpha/beta hydrolase"/>
    <property type="match status" value="1"/>
</dbReference>
<dbReference type="PANTHER" id="PTHR47821:SF2">
    <property type="entry name" value="PHOSPHOGLYCERATE MUTASE FAMILY PROTEIN"/>
    <property type="match status" value="1"/>
</dbReference>
<comment type="caution">
    <text evidence="1">The sequence shown here is derived from an EMBL/GenBank/DDBJ whole genome shotgun (WGS) entry which is preliminary data.</text>
</comment>
<dbReference type="EMBL" id="JALLPJ020000131">
    <property type="protein sequence ID" value="KAL3801585.1"/>
    <property type="molecule type" value="Genomic_DNA"/>
</dbReference>
<dbReference type="SUPFAM" id="SSF53254">
    <property type="entry name" value="Phosphoglycerate mutase-like"/>
    <property type="match status" value="1"/>
</dbReference>
<dbReference type="AlphaFoldDB" id="A0ABD3QUD3"/>
<dbReference type="InterPro" id="IPR029033">
    <property type="entry name" value="His_PPase_superfam"/>
</dbReference>
<proteinExistence type="predicted"/>
<reference evidence="1 2" key="1">
    <citation type="submission" date="2024-10" db="EMBL/GenBank/DDBJ databases">
        <title>Updated reference genomes for cyclostephanoid diatoms.</title>
        <authorList>
            <person name="Roberts W.R."/>
            <person name="Alverson A.J."/>
        </authorList>
    </citation>
    <scope>NUCLEOTIDE SEQUENCE [LARGE SCALE GENOMIC DNA]</scope>
    <source>
        <strain evidence="1 2">AJA010-31</strain>
    </source>
</reference>
<dbReference type="SUPFAM" id="SSF53474">
    <property type="entry name" value="alpha/beta-Hydrolases"/>
    <property type="match status" value="1"/>
</dbReference>
<protein>
    <recommendedName>
        <fullName evidence="3">1-alkyl-2-acetylglycerophosphocholine esterase</fullName>
    </recommendedName>
</protein>
<dbReference type="Pfam" id="PF00300">
    <property type="entry name" value="His_Phos_1"/>
    <property type="match status" value="1"/>
</dbReference>
<evidence type="ECO:0000313" key="2">
    <source>
        <dbReference type="Proteomes" id="UP001530400"/>
    </source>
</evidence>
<evidence type="ECO:0000313" key="1">
    <source>
        <dbReference type="EMBL" id="KAL3801585.1"/>
    </source>
</evidence>
<evidence type="ECO:0008006" key="3">
    <source>
        <dbReference type="Google" id="ProtNLM"/>
    </source>
</evidence>
<gene>
    <name evidence="1" type="ORF">ACHAWO_001390</name>
</gene>